<dbReference type="InterPro" id="IPR007410">
    <property type="entry name" value="LpqE-like"/>
</dbReference>
<evidence type="ECO:0000313" key="1">
    <source>
        <dbReference type="EMBL" id="QUJ77931.1"/>
    </source>
</evidence>
<dbReference type="Pfam" id="PF04314">
    <property type="entry name" value="PCuAC"/>
    <property type="match status" value="1"/>
</dbReference>
<gene>
    <name evidence="1" type="ORF">KDD17_02510</name>
</gene>
<dbReference type="PANTHER" id="PTHR36302:SF1">
    <property type="entry name" value="COPPER CHAPERONE PCU(A)C"/>
    <property type="match status" value="1"/>
</dbReference>
<dbReference type="Proteomes" id="UP000683291">
    <property type="component" value="Chromosome 1"/>
</dbReference>
<dbReference type="Gene3D" id="2.60.40.1890">
    <property type="entry name" value="PCu(A)C copper chaperone"/>
    <property type="match status" value="1"/>
</dbReference>
<name>A0A975PNX5_9RHOB</name>
<sequence length="55" mass="5926">MDLPDGGSHVFARAGDHLMFTGLSAPLEQGQIVDVTLSFEEAGEITIKVPVDQER</sequence>
<dbReference type="SUPFAM" id="SSF110087">
    <property type="entry name" value="DR1885-like metal-binding protein"/>
    <property type="match status" value="1"/>
</dbReference>
<protein>
    <submittedName>
        <fullName evidence="1">Copper chaperone PCu(A)C</fullName>
    </submittedName>
</protein>
<proteinExistence type="predicted"/>
<dbReference type="AlphaFoldDB" id="A0A975PNX5"/>
<organism evidence="1 2">
    <name type="scientific">Sulfitobacter albidus</name>
    <dbReference type="NCBI Taxonomy" id="2829501"/>
    <lineage>
        <taxon>Bacteria</taxon>
        <taxon>Pseudomonadati</taxon>
        <taxon>Pseudomonadota</taxon>
        <taxon>Alphaproteobacteria</taxon>
        <taxon>Rhodobacterales</taxon>
        <taxon>Roseobacteraceae</taxon>
        <taxon>Sulfitobacter</taxon>
    </lineage>
</organism>
<keyword evidence="2" id="KW-1185">Reference proteome</keyword>
<dbReference type="InterPro" id="IPR058248">
    <property type="entry name" value="Lxx211020-like"/>
</dbReference>
<dbReference type="PANTHER" id="PTHR36302">
    <property type="entry name" value="BLR7088 PROTEIN"/>
    <property type="match status" value="1"/>
</dbReference>
<evidence type="ECO:0000313" key="2">
    <source>
        <dbReference type="Proteomes" id="UP000683291"/>
    </source>
</evidence>
<dbReference type="EMBL" id="CP073581">
    <property type="protein sequence ID" value="QUJ77931.1"/>
    <property type="molecule type" value="Genomic_DNA"/>
</dbReference>
<dbReference type="InterPro" id="IPR036182">
    <property type="entry name" value="PCuAC_sf"/>
</dbReference>
<dbReference type="KEGG" id="sual:KDD17_02510"/>
<accession>A0A975PNX5</accession>
<reference evidence="1" key="1">
    <citation type="submission" date="2021-04" db="EMBL/GenBank/DDBJ databases">
        <title>Complete genome sequence for Sulfitobacter sp. strain JK7-1.</title>
        <authorList>
            <person name="Park S.-J."/>
        </authorList>
    </citation>
    <scope>NUCLEOTIDE SEQUENCE</scope>
    <source>
        <strain evidence="1">JK7-1</strain>
    </source>
</reference>